<comment type="caution">
    <text evidence="2">The sequence shown here is derived from an EMBL/GenBank/DDBJ whole genome shotgun (WGS) entry which is preliminary data.</text>
</comment>
<feature type="region of interest" description="Disordered" evidence="1">
    <location>
        <begin position="153"/>
        <end position="172"/>
    </location>
</feature>
<feature type="compositionally biased region" description="Polar residues" evidence="1">
    <location>
        <begin position="158"/>
        <end position="172"/>
    </location>
</feature>
<evidence type="ECO:0000313" key="2">
    <source>
        <dbReference type="EMBL" id="PIW13642.1"/>
    </source>
</evidence>
<accession>A0A2M7FWS6</accession>
<reference evidence="2 3" key="1">
    <citation type="submission" date="2017-09" db="EMBL/GenBank/DDBJ databases">
        <title>Depth-based differentiation of microbial function through sediment-hosted aquifers and enrichment of novel symbionts in the deep terrestrial subsurface.</title>
        <authorList>
            <person name="Probst A.J."/>
            <person name="Ladd B."/>
            <person name="Jarett J.K."/>
            <person name="Geller-Mcgrath D.E."/>
            <person name="Sieber C.M."/>
            <person name="Emerson J.B."/>
            <person name="Anantharaman K."/>
            <person name="Thomas B.C."/>
            <person name="Malmstrom R."/>
            <person name="Stieglmeier M."/>
            <person name="Klingl A."/>
            <person name="Woyke T."/>
            <person name="Ryan C.M."/>
            <person name="Banfield J.F."/>
        </authorList>
    </citation>
    <scope>NUCLEOTIDE SEQUENCE [LARGE SCALE GENOMIC DNA]</scope>
    <source>
        <strain evidence="2">CG17_big_fil_post_rev_8_21_14_2_50_48_46</strain>
    </source>
</reference>
<organism evidence="2 3">
    <name type="scientific">bacterium (Candidatus Blackallbacteria) CG17_big_fil_post_rev_8_21_14_2_50_48_46</name>
    <dbReference type="NCBI Taxonomy" id="2014261"/>
    <lineage>
        <taxon>Bacteria</taxon>
        <taxon>Candidatus Blackallbacteria</taxon>
    </lineage>
</organism>
<dbReference type="AlphaFoldDB" id="A0A2M7FWS6"/>
<name>A0A2M7FWS6_9BACT</name>
<evidence type="ECO:0000256" key="1">
    <source>
        <dbReference type="SAM" id="MobiDB-lite"/>
    </source>
</evidence>
<sequence>MNPYTYYITCQVMMASLKAIAEAFIRSSFDPDSIPQSAVTSMQQQESTLFQQGMALYNFIYSSGAAPRYNPIYLNGLYGFLNQGMNGHLVSGELYNYRIRAKDLNKAHELMVSIMQTEGMINSYRDPFNMGYPPLLSSVNQILAEENIEVPPHGGVSSIESGLTSPLQQETE</sequence>
<dbReference type="Proteomes" id="UP000231019">
    <property type="component" value="Unassembled WGS sequence"/>
</dbReference>
<dbReference type="EMBL" id="PFFQ01000067">
    <property type="protein sequence ID" value="PIW13642.1"/>
    <property type="molecule type" value="Genomic_DNA"/>
</dbReference>
<evidence type="ECO:0000313" key="3">
    <source>
        <dbReference type="Proteomes" id="UP000231019"/>
    </source>
</evidence>
<proteinExistence type="predicted"/>
<protein>
    <submittedName>
        <fullName evidence="2">Uncharacterized protein</fullName>
    </submittedName>
</protein>
<gene>
    <name evidence="2" type="ORF">COW36_24895</name>
</gene>